<evidence type="ECO:0000256" key="1">
    <source>
        <dbReference type="SAM" id="Phobius"/>
    </source>
</evidence>
<feature type="transmembrane region" description="Helical" evidence="1">
    <location>
        <begin position="396"/>
        <end position="413"/>
    </location>
</feature>
<protein>
    <submittedName>
        <fullName evidence="2">Uncharacterized protein</fullName>
    </submittedName>
</protein>
<dbReference type="EMBL" id="SOAZ01000032">
    <property type="protein sequence ID" value="TDT50291.1"/>
    <property type="molecule type" value="Genomic_DNA"/>
</dbReference>
<keyword evidence="1" id="KW-0472">Membrane</keyword>
<proteinExistence type="predicted"/>
<dbReference type="SUPFAM" id="SSF69304">
    <property type="entry name" value="Tricorn protease N-terminal domain"/>
    <property type="match status" value="1"/>
</dbReference>
<feature type="transmembrane region" description="Helical" evidence="1">
    <location>
        <begin position="371"/>
        <end position="390"/>
    </location>
</feature>
<feature type="transmembrane region" description="Helical" evidence="1">
    <location>
        <begin position="327"/>
        <end position="350"/>
    </location>
</feature>
<dbReference type="Proteomes" id="UP000295325">
    <property type="component" value="Unassembled WGS sequence"/>
</dbReference>
<reference evidence="2 3" key="1">
    <citation type="submission" date="2019-03" db="EMBL/GenBank/DDBJ databases">
        <title>Genomic Encyclopedia of Type Strains, Phase IV (KMG-IV): sequencing the most valuable type-strain genomes for metagenomic binning, comparative biology and taxonomic classification.</title>
        <authorList>
            <person name="Goeker M."/>
        </authorList>
    </citation>
    <scope>NUCLEOTIDE SEQUENCE [LARGE SCALE GENOMIC DNA]</scope>
    <source>
        <strain evidence="2 3">DSM 24455</strain>
    </source>
</reference>
<feature type="transmembrane region" description="Helical" evidence="1">
    <location>
        <begin position="299"/>
        <end position="315"/>
    </location>
</feature>
<comment type="caution">
    <text evidence="2">The sequence shown here is derived from an EMBL/GenBank/DDBJ whole genome shotgun (WGS) entry which is preliminary data.</text>
</comment>
<dbReference type="OrthoDB" id="1952448at2"/>
<name>A0A4R7K9M4_9CLOT</name>
<evidence type="ECO:0000313" key="2">
    <source>
        <dbReference type="EMBL" id="TDT50291.1"/>
    </source>
</evidence>
<keyword evidence="1" id="KW-0812">Transmembrane</keyword>
<keyword evidence="3" id="KW-1185">Reference proteome</keyword>
<organism evidence="2 3">
    <name type="scientific">Fonticella tunisiensis</name>
    <dbReference type="NCBI Taxonomy" id="1096341"/>
    <lineage>
        <taxon>Bacteria</taxon>
        <taxon>Bacillati</taxon>
        <taxon>Bacillota</taxon>
        <taxon>Clostridia</taxon>
        <taxon>Eubacteriales</taxon>
        <taxon>Clostridiaceae</taxon>
        <taxon>Fonticella</taxon>
    </lineage>
</organism>
<evidence type="ECO:0000313" key="3">
    <source>
        <dbReference type="Proteomes" id="UP000295325"/>
    </source>
</evidence>
<dbReference type="AlphaFoldDB" id="A0A4R7K9M4"/>
<accession>A0A4R7K9M4</accession>
<keyword evidence="1" id="KW-1133">Transmembrane helix</keyword>
<gene>
    <name evidence="2" type="ORF">EDD71_13212</name>
</gene>
<sequence length="542" mass="62935">MKGISKPQIFKLHGSIAPQMFLIRNDGIVYFDKINRHEGRFCINTGDENKVLIEVGEGEGRISSKNNFYLFQFKENTIITEHLASGEKNMELKLKGIFFDIEKDELGNYICLGNVDNRTTIKIINKNMAEIANICPGNLMFGSCLYLENEDIYLGGFDGSNKFKILKLNYIGYRLQEWTINVNSCDRIIGKIARFEDYLIIAVTGKGDCIVALNMENGSINEISLVDFGIKTFFDFNIKGHDIYMLDGRDIYKWNISDILFCPNKKHNKHYKKDQGLLSYQYLMYSEGLVHQLESNFKLTIPFALAGLIVLFYAASETLLPVYNTFLFGICFLWIVHFTTAISKNIFFFLDKAARIHQLLEIYCINSLPKPYKMPLFCAITAFSFLYLILYPKPNIFYSLIFSTVVFWVFYIIEKKSIDLIKIKNSEVIIELLHEDDESFIEYLKASIEQLRRKNCEKYCIDILIDGILKDNIIQKWAQSRRGIINEIDEAVIQKDKIRAVLDMNKRDIKYSRLSIIMDYICFIKREVNIREIQIGLKDDKG</sequence>
<dbReference type="RefSeq" id="WP_133629277.1">
    <property type="nucleotide sequence ID" value="NZ_SOAZ01000032.1"/>
</dbReference>